<proteinExistence type="predicted"/>
<name>A0A4Y9ZKF2_9AGAM</name>
<evidence type="ECO:0000313" key="3">
    <source>
        <dbReference type="EMBL" id="TFY74934.1"/>
    </source>
</evidence>
<feature type="compositionally biased region" description="Low complexity" evidence="1">
    <location>
        <begin position="210"/>
        <end position="222"/>
    </location>
</feature>
<evidence type="ECO:0000256" key="1">
    <source>
        <dbReference type="SAM" id="MobiDB-lite"/>
    </source>
</evidence>
<gene>
    <name evidence="3" type="ORF">EWM64_g9078</name>
</gene>
<organism evidence="3 4">
    <name type="scientific">Hericium alpestre</name>
    <dbReference type="NCBI Taxonomy" id="135208"/>
    <lineage>
        <taxon>Eukaryota</taxon>
        <taxon>Fungi</taxon>
        <taxon>Dikarya</taxon>
        <taxon>Basidiomycota</taxon>
        <taxon>Agaricomycotina</taxon>
        <taxon>Agaricomycetes</taxon>
        <taxon>Russulales</taxon>
        <taxon>Hericiaceae</taxon>
        <taxon>Hericium</taxon>
    </lineage>
</organism>
<reference evidence="3 4" key="1">
    <citation type="submission" date="2019-02" db="EMBL/GenBank/DDBJ databases">
        <title>Genome sequencing of the rare red list fungi Hericium alpestre (H. flagellum).</title>
        <authorList>
            <person name="Buettner E."/>
            <person name="Kellner H."/>
        </authorList>
    </citation>
    <scope>NUCLEOTIDE SEQUENCE [LARGE SCALE GENOMIC DNA]</scope>
    <source>
        <strain evidence="3 4">DSM 108284</strain>
    </source>
</reference>
<dbReference type="InterPro" id="IPR046528">
    <property type="entry name" value="DUF6593"/>
</dbReference>
<feature type="region of interest" description="Disordered" evidence="1">
    <location>
        <begin position="203"/>
        <end position="222"/>
    </location>
</feature>
<dbReference type="OrthoDB" id="3360976at2759"/>
<keyword evidence="4" id="KW-1185">Reference proteome</keyword>
<evidence type="ECO:0000259" key="2">
    <source>
        <dbReference type="Pfam" id="PF20236"/>
    </source>
</evidence>
<comment type="caution">
    <text evidence="3">The sequence shown here is derived from an EMBL/GenBank/DDBJ whole genome shotgun (WGS) entry which is preliminary data.</text>
</comment>
<dbReference type="Pfam" id="PF20236">
    <property type="entry name" value="DUF6593"/>
    <property type="match status" value="1"/>
</dbReference>
<sequence>MILTLAGENYLNTLLKDEHGRALYRIDTPYRLFGGGRTTVTRLTGQTDHDIAWIEWNMLSPDEFHQHGRTVEASQHLPHKGFFGTCVSSFSRRDDVLIESRKRVLVASDGQSYVWKDGSHGVKVNHTAVPTCPAVVCSADPSPPNPRQLDCDDAALSRVAEYHTRSLGFFSKGHPAYLEIAADGVPILDDIVASFVYMEKKRQQRKRSRASAAAGASASAGA</sequence>
<feature type="domain" description="DUF6593" evidence="2">
    <location>
        <begin position="9"/>
        <end position="203"/>
    </location>
</feature>
<accession>A0A4Y9ZKF2</accession>
<evidence type="ECO:0000313" key="4">
    <source>
        <dbReference type="Proteomes" id="UP000298061"/>
    </source>
</evidence>
<dbReference type="AlphaFoldDB" id="A0A4Y9ZKF2"/>
<protein>
    <recommendedName>
        <fullName evidence="2">DUF6593 domain-containing protein</fullName>
    </recommendedName>
</protein>
<dbReference type="Proteomes" id="UP000298061">
    <property type="component" value="Unassembled WGS sequence"/>
</dbReference>
<dbReference type="EMBL" id="SFCI01001797">
    <property type="protein sequence ID" value="TFY74934.1"/>
    <property type="molecule type" value="Genomic_DNA"/>
</dbReference>